<proteinExistence type="predicted"/>
<dbReference type="Proteomes" id="UP000297245">
    <property type="component" value="Unassembled WGS sequence"/>
</dbReference>
<evidence type="ECO:0000313" key="3">
    <source>
        <dbReference type="Proteomes" id="UP000297245"/>
    </source>
</evidence>
<feature type="region of interest" description="Disordered" evidence="1">
    <location>
        <begin position="1"/>
        <end position="52"/>
    </location>
</feature>
<feature type="compositionally biased region" description="Polar residues" evidence="1">
    <location>
        <begin position="266"/>
        <end position="280"/>
    </location>
</feature>
<dbReference type="AlphaFoldDB" id="A0A4S8KS78"/>
<feature type="region of interest" description="Disordered" evidence="1">
    <location>
        <begin position="255"/>
        <end position="307"/>
    </location>
</feature>
<reference evidence="2 3" key="1">
    <citation type="journal article" date="2019" name="Nat. Ecol. Evol.">
        <title>Megaphylogeny resolves global patterns of mushroom evolution.</title>
        <authorList>
            <person name="Varga T."/>
            <person name="Krizsan K."/>
            <person name="Foldi C."/>
            <person name="Dima B."/>
            <person name="Sanchez-Garcia M."/>
            <person name="Sanchez-Ramirez S."/>
            <person name="Szollosi G.J."/>
            <person name="Szarkandi J.G."/>
            <person name="Papp V."/>
            <person name="Albert L."/>
            <person name="Andreopoulos W."/>
            <person name="Angelini C."/>
            <person name="Antonin V."/>
            <person name="Barry K.W."/>
            <person name="Bougher N.L."/>
            <person name="Buchanan P."/>
            <person name="Buyck B."/>
            <person name="Bense V."/>
            <person name="Catcheside P."/>
            <person name="Chovatia M."/>
            <person name="Cooper J."/>
            <person name="Damon W."/>
            <person name="Desjardin D."/>
            <person name="Finy P."/>
            <person name="Geml J."/>
            <person name="Haridas S."/>
            <person name="Hughes K."/>
            <person name="Justo A."/>
            <person name="Karasinski D."/>
            <person name="Kautmanova I."/>
            <person name="Kiss B."/>
            <person name="Kocsube S."/>
            <person name="Kotiranta H."/>
            <person name="LaButti K.M."/>
            <person name="Lechner B.E."/>
            <person name="Liimatainen K."/>
            <person name="Lipzen A."/>
            <person name="Lukacs Z."/>
            <person name="Mihaltcheva S."/>
            <person name="Morgado L.N."/>
            <person name="Niskanen T."/>
            <person name="Noordeloos M.E."/>
            <person name="Ohm R.A."/>
            <person name="Ortiz-Santana B."/>
            <person name="Ovrebo C."/>
            <person name="Racz N."/>
            <person name="Riley R."/>
            <person name="Savchenko A."/>
            <person name="Shiryaev A."/>
            <person name="Soop K."/>
            <person name="Spirin V."/>
            <person name="Szebenyi C."/>
            <person name="Tomsovsky M."/>
            <person name="Tulloss R.E."/>
            <person name="Uehling J."/>
            <person name="Grigoriev I.V."/>
            <person name="Vagvolgyi C."/>
            <person name="Papp T."/>
            <person name="Martin F.M."/>
            <person name="Miettinen O."/>
            <person name="Hibbett D.S."/>
            <person name="Nagy L.G."/>
        </authorList>
    </citation>
    <scope>NUCLEOTIDE SEQUENCE [LARGE SCALE GENOMIC DNA]</scope>
    <source>
        <strain evidence="2 3">CBS 962.96</strain>
    </source>
</reference>
<feature type="compositionally biased region" description="Low complexity" evidence="1">
    <location>
        <begin position="164"/>
        <end position="180"/>
    </location>
</feature>
<feature type="compositionally biased region" description="Low complexity" evidence="1">
    <location>
        <begin position="281"/>
        <end position="296"/>
    </location>
</feature>
<sequence>MSRCVPKSTKDPPSLVSDFPQRPFDRKLHNQHLSAAHLTPSPLSDDTSRTTEHEEVNCSLLDRATTLKAEVKFLRTDSYSHRNSPSSETYLNSNPKMSSPIMRASKSSKNTFTPVAANSKKFRSQAERGGMKRGGQDYEKKRKKIAALTKDLFSRYPDFPPPSYSEALSQSSTSSTSSALPNRRSISISPHNLPPAAPSSPRLIKHPFYAEMAEWSKQLKIPVLDPTEGVSKHKRPTTSVASPVVHLTKTLPNTQLTDHGACRNGRTWSGNGNALDPQNNSSMTTTDPSDSPSITTKHGKSSSRDSWSSLALPHSFIDVLLQKIRTAIDSGELRFPAFGEALLEPTSLQALQIADSETSISDIGLDGSVTYRRKRHLLPGDWGGDWGGLTNYWNRVWREYRLKLVFAPS</sequence>
<feature type="region of interest" description="Disordered" evidence="1">
    <location>
        <begin position="78"/>
        <end position="99"/>
    </location>
</feature>
<feature type="compositionally biased region" description="Basic and acidic residues" evidence="1">
    <location>
        <begin position="124"/>
        <end position="140"/>
    </location>
</feature>
<evidence type="ECO:0000256" key="1">
    <source>
        <dbReference type="SAM" id="MobiDB-lite"/>
    </source>
</evidence>
<feature type="region of interest" description="Disordered" evidence="1">
    <location>
        <begin position="163"/>
        <end position="199"/>
    </location>
</feature>
<organism evidence="2 3">
    <name type="scientific">Dendrothele bispora (strain CBS 962.96)</name>
    <dbReference type="NCBI Taxonomy" id="1314807"/>
    <lineage>
        <taxon>Eukaryota</taxon>
        <taxon>Fungi</taxon>
        <taxon>Dikarya</taxon>
        <taxon>Basidiomycota</taxon>
        <taxon>Agaricomycotina</taxon>
        <taxon>Agaricomycetes</taxon>
        <taxon>Agaricomycetidae</taxon>
        <taxon>Agaricales</taxon>
        <taxon>Agaricales incertae sedis</taxon>
        <taxon>Dendrothele</taxon>
    </lineage>
</organism>
<dbReference type="EMBL" id="ML180176">
    <property type="protein sequence ID" value="THU78533.1"/>
    <property type="molecule type" value="Genomic_DNA"/>
</dbReference>
<name>A0A4S8KS78_DENBC</name>
<accession>A0A4S8KS78</accession>
<gene>
    <name evidence="2" type="ORF">K435DRAFT_53131</name>
</gene>
<protein>
    <submittedName>
        <fullName evidence="2">Uncharacterized protein</fullName>
    </submittedName>
</protein>
<evidence type="ECO:0000313" key="2">
    <source>
        <dbReference type="EMBL" id="THU78533.1"/>
    </source>
</evidence>
<feature type="compositionally biased region" description="Polar residues" evidence="1">
    <location>
        <begin position="81"/>
        <end position="97"/>
    </location>
</feature>
<keyword evidence="3" id="KW-1185">Reference proteome</keyword>
<feature type="region of interest" description="Disordered" evidence="1">
    <location>
        <begin position="120"/>
        <end position="141"/>
    </location>
</feature>